<name>S9P853_CYSF2</name>
<evidence type="ECO:0000313" key="2">
    <source>
        <dbReference type="EMBL" id="EPX59326.1"/>
    </source>
</evidence>
<keyword evidence="3" id="KW-1185">Reference proteome</keyword>
<feature type="compositionally biased region" description="Polar residues" evidence="1">
    <location>
        <begin position="26"/>
        <end position="40"/>
    </location>
</feature>
<reference evidence="2" key="1">
    <citation type="submission" date="2013-05" db="EMBL/GenBank/DDBJ databases">
        <title>Genome assembly of Cystobacter fuscus DSM 2262.</title>
        <authorList>
            <person name="Sharma G."/>
            <person name="Khatri I."/>
            <person name="Kaur C."/>
            <person name="Mayilraj S."/>
            <person name="Subramanian S."/>
        </authorList>
    </citation>
    <scope>NUCLEOTIDE SEQUENCE [LARGE SCALE GENOMIC DNA]</scope>
    <source>
        <strain evidence="2">DSM 2262</strain>
    </source>
</reference>
<organism evidence="2 3">
    <name type="scientific">Cystobacter fuscus (strain ATCC 25194 / DSM 2262 / NBRC 100088 / M29)</name>
    <dbReference type="NCBI Taxonomy" id="1242864"/>
    <lineage>
        <taxon>Bacteria</taxon>
        <taxon>Pseudomonadati</taxon>
        <taxon>Myxococcota</taxon>
        <taxon>Myxococcia</taxon>
        <taxon>Myxococcales</taxon>
        <taxon>Cystobacterineae</taxon>
        <taxon>Archangiaceae</taxon>
        <taxon>Cystobacter</taxon>
    </lineage>
</organism>
<dbReference type="EMBL" id="ANAH02000017">
    <property type="protein sequence ID" value="EPX59326.1"/>
    <property type="molecule type" value="Genomic_DNA"/>
</dbReference>
<evidence type="ECO:0000313" key="3">
    <source>
        <dbReference type="Proteomes" id="UP000011682"/>
    </source>
</evidence>
<comment type="caution">
    <text evidence="2">The sequence shown here is derived from an EMBL/GenBank/DDBJ whole genome shotgun (WGS) entry which is preliminary data.</text>
</comment>
<accession>S9P853</accession>
<evidence type="ECO:0000256" key="1">
    <source>
        <dbReference type="SAM" id="MobiDB-lite"/>
    </source>
</evidence>
<dbReference type="AlphaFoldDB" id="S9P853"/>
<gene>
    <name evidence="2" type="ORF">D187_002816</name>
</gene>
<feature type="region of interest" description="Disordered" evidence="1">
    <location>
        <begin position="11"/>
        <end position="48"/>
    </location>
</feature>
<proteinExistence type="predicted"/>
<protein>
    <submittedName>
        <fullName evidence="2">Uncharacterized protein</fullName>
    </submittedName>
</protein>
<dbReference type="Proteomes" id="UP000011682">
    <property type="component" value="Unassembled WGS sequence"/>
</dbReference>
<sequence>MLMLGVALAAGCGGPQDSREEAQTPAPEQTQVPADSTTPSEALPPWAQEQTGKVGELAACCYVKCSKWHGPFKDVVYNNCTNYGRYWCKQQGGGAFSEAKWDNC</sequence>